<dbReference type="Pfam" id="PF02878">
    <property type="entry name" value="PGM_PMM_I"/>
    <property type="match status" value="1"/>
</dbReference>
<feature type="domain" description="Alpha-D-phosphohexomutase alpha/beta/alpha" evidence="13">
    <location>
        <begin position="228"/>
        <end position="329"/>
    </location>
</feature>
<dbReference type="Pfam" id="PF00408">
    <property type="entry name" value="PGM_PMM_IV"/>
    <property type="match status" value="1"/>
</dbReference>
<evidence type="ECO:0000259" key="11">
    <source>
        <dbReference type="Pfam" id="PF00408"/>
    </source>
</evidence>
<comment type="cofactor">
    <cofactor evidence="1">
        <name>Mg(2+)</name>
        <dbReference type="ChEBI" id="CHEBI:18420"/>
    </cofactor>
</comment>
<dbReference type="STRING" id="37001.A0A1A9W0Z2"/>
<dbReference type="InterPro" id="IPR036900">
    <property type="entry name" value="A-D-PHexomutase_C_sf"/>
</dbReference>
<keyword evidence="6" id="KW-0597">Phosphoprotein</keyword>
<reference evidence="15" key="2">
    <citation type="submission" date="2020-05" db="UniProtKB">
        <authorList>
            <consortium name="EnsemblMetazoa"/>
        </authorList>
    </citation>
    <scope>IDENTIFICATION</scope>
    <source>
        <strain evidence="15">IAEA</strain>
    </source>
</reference>
<dbReference type="Proteomes" id="UP000091820">
    <property type="component" value="Unassembled WGS sequence"/>
</dbReference>
<dbReference type="Pfam" id="PF02879">
    <property type="entry name" value="PGM_PMM_II"/>
    <property type="match status" value="1"/>
</dbReference>
<evidence type="ECO:0000256" key="9">
    <source>
        <dbReference type="ARBA" id="ARBA00023235"/>
    </source>
</evidence>
<evidence type="ECO:0000313" key="15">
    <source>
        <dbReference type="EnsemblMetazoa" id="GBRI002382-PA"/>
    </source>
</evidence>
<protein>
    <recommendedName>
        <fullName evidence="17">Phosphoglucomutase-2</fullName>
    </recommendedName>
</protein>
<dbReference type="GO" id="GO:0005634">
    <property type="term" value="C:nucleus"/>
    <property type="evidence" value="ECO:0007669"/>
    <property type="project" value="TreeGrafter"/>
</dbReference>
<organism evidence="15 16">
    <name type="scientific">Glossina brevipalpis</name>
    <dbReference type="NCBI Taxonomy" id="37001"/>
    <lineage>
        <taxon>Eukaryota</taxon>
        <taxon>Metazoa</taxon>
        <taxon>Ecdysozoa</taxon>
        <taxon>Arthropoda</taxon>
        <taxon>Hexapoda</taxon>
        <taxon>Insecta</taxon>
        <taxon>Pterygota</taxon>
        <taxon>Neoptera</taxon>
        <taxon>Endopterygota</taxon>
        <taxon>Diptera</taxon>
        <taxon>Brachycera</taxon>
        <taxon>Muscomorpha</taxon>
        <taxon>Hippoboscoidea</taxon>
        <taxon>Glossinidae</taxon>
        <taxon>Glossina</taxon>
    </lineage>
</organism>
<dbReference type="InterPro" id="IPR016055">
    <property type="entry name" value="A-D-PHexomutase_a/b/a-I/II/III"/>
</dbReference>
<evidence type="ECO:0000259" key="13">
    <source>
        <dbReference type="Pfam" id="PF02879"/>
    </source>
</evidence>
<dbReference type="GO" id="GO:0000287">
    <property type="term" value="F:magnesium ion binding"/>
    <property type="evidence" value="ECO:0007669"/>
    <property type="project" value="InterPro"/>
</dbReference>
<evidence type="ECO:0000313" key="16">
    <source>
        <dbReference type="Proteomes" id="UP000091820"/>
    </source>
</evidence>
<evidence type="ECO:0000259" key="14">
    <source>
        <dbReference type="Pfam" id="PF02880"/>
    </source>
</evidence>
<dbReference type="FunFam" id="3.40.120.10:FF:000017">
    <property type="entry name" value="glucose 1,6-bisphosphate synthase"/>
    <property type="match status" value="1"/>
</dbReference>
<feature type="domain" description="Alpha-D-phosphohexomutase C-terminal" evidence="11">
    <location>
        <begin position="542"/>
        <end position="581"/>
    </location>
</feature>
<dbReference type="InterPro" id="IPR005844">
    <property type="entry name" value="A-D-PHexomutase_a/b/a-I"/>
</dbReference>
<dbReference type="Gene3D" id="3.40.120.10">
    <property type="entry name" value="Alpha-D-Glucose-1,6-Bisphosphate, subunit A, domain 3"/>
    <property type="match status" value="3"/>
</dbReference>
<dbReference type="GO" id="GO:0005737">
    <property type="term" value="C:cytoplasm"/>
    <property type="evidence" value="ECO:0007669"/>
    <property type="project" value="UniProtKB-SubCell"/>
</dbReference>
<evidence type="ECO:0000256" key="1">
    <source>
        <dbReference type="ARBA" id="ARBA00001946"/>
    </source>
</evidence>
<comment type="similarity">
    <text evidence="3">Belongs to the phosphohexose mutase family.</text>
</comment>
<comment type="subcellular location">
    <subcellularLocation>
        <location evidence="2">Cytoplasm</location>
    </subcellularLocation>
</comment>
<evidence type="ECO:0000256" key="2">
    <source>
        <dbReference type="ARBA" id="ARBA00004496"/>
    </source>
</evidence>
<reference evidence="16" key="1">
    <citation type="submission" date="2014-03" db="EMBL/GenBank/DDBJ databases">
        <authorList>
            <person name="Aksoy S."/>
            <person name="Warren W."/>
            <person name="Wilson R.K."/>
        </authorList>
    </citation>
    <scope>NUCLEOTIDE SEQUENCE [LARGE SCALE GENOMIC DNA]</scope>
    <source>
        <strain evidence="16">IAEA</strain>
    </source>
</reference>
<dbReference type="VEuPathDB" id="VectorBase:GBRI002382"/>
<evidence type="ECO:0000256" key="10">
    <source>
        <dbReference type="ARBA" id="ARBA00023277"/>
    </source>
</evidence>
<dbReference type="PANTHER" id="PTHR45745:SF1">
    <property type="entry name" value="PHOSPHOGLUCOMUTASE 2B-RELATED"/>
    <property type="match status" value="1"/>
</dbReference>
<dbReference type="PRINTS" id="PR00509">
    <property type="entry name" value="PGMPMM"/>
</dbReference>
<keyword evidence="8" id="KW-0460">Magnesium</keyword>
<feature type="domain" description="Alpha-D-phosphohexomutase alpha/beta/alpha" evidence="14">
    <location>
        <begin position="341"/>
        <end position="469"/>
    </location>
</feature>
<dbReference type="FunFam" id="3.40.120.10:FF:000035">
    <property type="entry name" value="Pgm3p"/>
    <property type="match status" value="1"/>
</dbReference>
<evidence type="ECO:0000256" key="3">
    <source>
        <dbReference type="ARBA" id="ARBA00010231"/>
    </source>
</evidence>
<evidence type="ECO:0000256" key="7">
    <source>
        <dbReference type="ARBA" id="ARBA00022723"/>
    </source>
</evidence>
<evidence type="ECO:0000256" key="4">
    <source>
        <dbReference type="ARBA" id="ARBA00022490"/>
    </source>
</evidence>
<dbReference type="SUPFAM" id="SSF55957">
    <property type="entry name" value="Phosphoglucomutase, C-terminal domain"/>
    <property type="match status" value="1"/>
</dbReference>
<feature type="domain" description="Alpha-D-phosphohexomutase alpha/beta/alpha" evidence="12">
    <location>
        <begin position="50"/>
        <end position="189"/>
    </location>
</feature>
<dbReference type="PROSITE" id="PS00710">
    <property type="entry name" value="PGM_PMM"/>
    <property type="match status" value="1"/>
</dbReference>
<dbReference type="GO" id="GO:0006006">
    <property type="term" value="P:glucose metabolic process"/>
    <property type="evidence" value="ECO:0007669"/>
    <property type="project" value="UniProtKB-KW"/>
</dbReference>
<accession>A0A1A9W0Z2</accession>
<evidence type="ECO:0000259" key="12">
    <source>
        <dbReference type="Pfam" id="PF02878"/>
    </source>
</evidence>
<dbReference type="GO" id="GO:0006166">
    <property type="term" value="P:purine ribonucleoside salvage"/>
    <property type="evidence" value="ECO:0007669"/>
    <property type="project" value="TreeGrafter"/>
</dbReference>
<dbReference type="InterPro" id="IPR005845">
    <property type="entry name" value="A-D-PHexomutase_a/b/a-II"/>
</dbReference>
<evidence type="ECO:0000256" key="8">
    <source>
        <dbReference type="ARBA" id="ARBA00022842"/>
    </source>
</evidence>
<dbReference type="CDD" id="cd05799">
    <property type="entry name" value="PGM2"/>
    <property type="match status" value="1"/>
</dbReference>
<keyword evidence="7" id="KW-0479">Metal-binding</keyword>
<evidence type="ECO:0008006" key="17">
    <source>
        <dbReference type="Google" id="ProtNLM"/>
    </source>
</evidence>
<name>A0A1A9W0Z2_9MUSC</name>
<dbReference type="InterPro" id="IPR005843">
    <property type="entry name" value="A-D-PHexomutase_C"/>
</dbReference>
<keyword evidence="10" id="KW-0119">Carbohydrate metabolism</keyword>
<keyword evidence="9" id="KW-0413">Isomerase</keyword>
<dbReference type="InterPro" id="IPR005841">
    <property type="entry name" value="Alpha-D-phosphohexomutase_SF"/>
</dbReference>
<dbReference type="InterPro" id="IPR016066">
    <property type="entry name" value="A-D-PHexomutase_CS"/>
</dbReference>
<evidence type="ECO:0000256" key="5">
    <source>
        <dbReference type="ARBA" id="ARBA00022526"/>
    </source>
</evidence>
<dbReference type="Pfam" id="PF02880">
    <property type="entry name" value="PGM_PMM_III"/>
    <property type="match status" value="1"/>
</dbReference>
<evidence type="ECO:0000256" key="6">
    <source>
        <dbReference type="ARBA" id="ARBA00022553"/>
    </source>
</evidence>
<proteinExistence type="inferred from homology"/>
<keyword evidence="16" id="KW-1185">Reference proteome</keyword>
<keyword evidence="4" id="KW-0963">Cytoplasm</keyword>
<dbReference type="AlphaFoldDB" id="A0A1A9W0Z2"/>
<dbReference type="SUPFAM" id="SSF53738">
    <property type="entry name" value="Phosphoglucomutase, first 3 domains"/>
    <property type="match status" value="3"/>
</dbReference>
<dbReference type="EnsemblMetazoa" id="GBRI002382-RA">
    <property type="protein sequence ID" value="GBRI002382-PA"/>
    <property type="gene ID" value="GBRI002382"/>
</dbReference>
<sequence length="613" mass="70085">MAICSGDRKLDEQIDLWLKWDRNTRTLNEIKELLAKKDFQQLSKRLLERLTFGTAGLRACMRAGFDSMNDLVIIQTAQGLCEYIKEQYNEEDYNRGVVFGFDGRYNSKRFAELSATVFVQNKIKVFLYGRMVPTPFVPFAILQNQCLAGVMVTASHNPKEDNGYKVYWGNGAQIISPHDKNIQKAILNNLEPKDSSWQTHILTQTSLLEDPFEDMYEMYFETLRTNIPQKFLDVNQRQQEQENVRFVYTAMHGVGWPFVKRAFQTAHLPNLVAVEEQKEADPEFPTVKFPNPEEGKSSLELSIKKAEHEGISMILANDPDADRLAYAEKDRKTGLWKVFNGNELGTLLGWWSIENYKTLHPDVDMAKCYLLASTVSSKILLAMSRREGFNFIETLTGFKWMGNRAIELMEQDKHVLFAFEEAIGFMFSTAVLDKDGVSAATHLATMICYLQATEGLTLTEKLEQIYHKYGYHCTNCSYLFCDKPMIIKRVFGRLRNFQNGQDGTYPSSILNGEFCIKNIRDLTTGVDTAQPNGQAILPISSSSEMITFNFENGLVITLRTSGTEPKIKYYAEMCAKPEEKDWDKLRSTLDRMVEAIVDEFLQPSLNDLKPKAD</sequence>
<dbReference type="InterPro" id="IPR005846">
    <property type="entry name" value="A-D-PHexomutase_a/b/a-III"/>
</dbReference>
<dbReference type="PANTHER" id="PTHR45745">
    <property type="entry name" value="PHOSPHOMANNOMUTASE 45A"/>
    <property type="match status" value="1"/>
</dbReference>
<dbReference type="GO" id="GO:0008973">
    <property type="term" value="F:phosphopentomutase activity"/>
    <property type="evidence" value="ECO:0007669"/>
    <property type="project" value="TreeGrafter"/>
</dbReference>
<keyword evidence="5" id="KW-0313">Glucose metabolism</keyword>